<gene>
    <name evidence="2" type="ORF">GCM10010170_032900</name>
</gene>
<comment type="caution">
    <text evidence="2">The sequence shown here is derived from an EMBL/GenBank/DDBJ whole genome shotgun (WGS) entry which is preliminary data.</text>
</comment>
<feature type="domain" description="HTH cro/C1-type" evidence="1">
    <location>
        <begin position="15"/>
        <end position="73"/>
    </location>
</feature>
<dbReference type="Pfam" id="PF13560">
    <property type="entry name" value="HTH_31"/>
    <property type="match status" value="1"/>
</dbReference>
<dbReference type="EMBL" id="BAAARV010000025">
    <property type="protein sequence ID" value="GAA2346263.1"/>
    <property type="molecule type" value="Genomic_DNA"/>
</dbReference>
<dbReference type="SUPFAM" id="SSF47413">
    <property type="entry name" value="lambda repressor-like DNA-binding domains"/>
    <property type="match status" value="1"/>
</dbReference>
<organism evidence="2 3">
    <name type="scientific">Dactylosporangium salmoneum</name>
    <dbReference type="NCBI Taxonomy" id="53361"/>
    <lineage>
        <taxon>Bacteria</taxon>
        <taxon>Bacillati</taxon>
        <taxon>Actinomycetota</taxon>
        <taxon>Actinomycetes</taxon>
        <taxon>Micromonosporales</taxon>
        <taxon>Micromonosporaceae</taxon>
        <taxon>Dactylosporangium</taxon>
    </lineage>
</organism>
<dbReference type="PROSITE" id="PS50943">
    <property type="entry name" value="HTH_CROC1"/>
    <property type="match status" value="1"/>
</dbReference>
<keyword evidence="3" id="KW-1185">Reference proteome</keyword>
<dbReference type="Pfam" id="PF19054">
    <property type="entry name" value="DUF5753"/>
    <property type="match status" value="1"/>
</dbReference>
<dbReference type="SMART" id="SM00530">
    <property type="entry name" value="HTH_XRE"/>
    <property type="match status" value="1"/>
</dbReference>
<evidence type="ECO:0000313" key="2">
    <source>
        <dbReference type="EMBL" id="GAA2346263.1"/>
    </source>
</evidence>
<dbReference type="InterPro" id="IPR010982">
    <property type="entry name" value="Lambda_DNA-bd_dom_sf"/>
</dbReference>
<dbReference type="Proteomes" id="UP001501444">
    <property type="component" value="Unassembled WGS sequence"/>
</dbReference>
<dbReference type="InterPro" id="IPR001387">
    <property type="entry name" value="Cro/C1-type_HTH"/>
</dbReference>
<proteinExistence type="predicted"/>
<sequence>MSGPIVGKRRLRAELRRLRRERELTQDLVAAEMEWSLSKLIRIENGTVAISVSDLRSLLAYYRVHDPRTVDELLELARAAKRRMWWDEYRALLAGQQITYVGFEAEATSIGEFAPVMFPTLLQTRRYAHATSDVESPLAERRVEFHARRQEELFGREEPPRVELFLDESVLRRGPVPGDEALLVDQLEHAIEFAQRPYADVRVIALNAGYHPGWEGDFTLLEFGADDGVLYRQQLLWEEPELIATYRRNLERLRERALPSEASADLMRQIAHELK</sequence>
<accession>A0ABP5T619</accession>
<evidence type="ECO:0000313" key="3">
    <source>
        <dbReference type="Proteomes" id="UP001501444"/>
    </source>
</evidence>
<protein>
    <submittedName>
        <fullName evidence="2">Helix-turn-helix transcriptional regulator</fullName>
    </submittedName>
</protein>
<evidence type="ECO:0000259" key="1">
    <source>
        <dbReference type="PROSITE" id="PS50943"/>
    </source>
</evidence>
<reference evidence="3" key="1">
    <citation type="journal article" date="2019" name="Int. J. Syst. Evol. Microbiol.">
        <title>The Global Catalogue of Microorganisms (GCM) 10K type strain sequencing project: providing services to taxonomists for standard genome sequencing and annotation.</title>
        <authorList>
            <consortium name="The Broad Institute Genomics Platform"/>
            <consortium name="The Broad Institute Genome Sequencing Center for Infectious Disease"/>
            <person name="Wu L."/>
            <person name="Ma J."/>
        </authorList>
    </citation>
    <scope>NUCLEOTIDE SEQUENCE [LARGE SCALE GENOMIC DNA]</scope>
    <source>
        <strain evidence="3">JCM 3272</strain>
    </source>
</reference>
<dbReference type="InterPro" id="IPR043917">
    <property type="entry name" value="DUF5753"/>
</dbReference>
<name>A0ABP5T619_9ACTN</name>
<dbReference type="RefSeq" id="WP_344613245.1">
    <property type="nucleotide sequence ID" value="NZ_BAAARV010000025.1"/>
</dbReference>
<dbReference type="Gene3D" id="1.10.260.40">
    <property type="entry name" value="lambda repressor-like DNA-binding domains"/>
    <property type="match status" value="1"/>
</dbReference>